<dbReference type="InterPro" id="IPR058031">
    <property type="entry name" value="AAA_lid_NorR"/>
</dbReference>
<dbReference type="InterPro" id="IPR001789">
    <property type="entry name" value="Sig_transdc_resp-reg_receiver"/>
</dbReference>
<dbReference type="Pfam" id="PF02954">
    <property type="entry name" value="HTH_8"/>
    <property type="match status" value="1"/>
</dbReference>
<dbReference type="NCBIfam" id="TIGR02915">
    <property type="entry name" value="PEP_resp_reg"/>
    <property type="match status" value="1"/>
</dbReference>
<dbReference type="PANTHER" id="PTHR32071:SF113">
    <property type="entry name" value="ALGINATE BIOSYNTHESIS TRANSCRIPTIONAL REGULATORY PROTEIN ALGB"/>
    <property type="match status" value="1"/>
</dbReference>
<keyword evidence="1" id="KW-0547">Nucleotide-binding</keyword>
<dbReference type="HOGENOM" id="CLU_000445_0_6_6"/>
<dbReference type="OrthoDB" id="9804019at2"/>
<dbReference type="InterPro" id="IPR025943">
    <property type="entry name" value="Sigma_54_int_dom_ATP-bd_2"/>
</dbReference>
<evidence type="ECO:0000256" key="5">
    <source>
        <dbReference type="ARBA" id="ARBA00023163"/>
    </source>
</evidence>
<dbReference type="GO" id="GO:0005524">
    <property type="term" value="F:ATP binding"/>
    <property type="evidence" value="ECO:0007669"/>
    <property type="project" value="UniProtKB-KW"/>
</dbReference>
<dbReference type="InterPro" id="IPR002078">
    <property type="entry name" value="Sigma_54_int"/>
</dbReference>
<dbReference type="SUPFAM" id="SSF52172">
    <property type="entry name" value="CheY-like"/>
    <property type="match status" value="1"/>
</dbReference>
<dbReference type="FunFam" id="3.40.50.300:FF:000006">
    <property type="entry name" value="DNA-binding transcriptional regulator NtrC"/>
    <property type="match status" value="1"/>
</dbReference>
<dbReference type="GO" id="GO:0043565">
    <property type="term" value="F:sequence-specific DNA binding"/>
    <property type="evidence" value="ECO:0007669"/>
    <property type="project" value="InterPro"/>
</dbReference>
<dbReference type="RefSeq" id="WP_012638903.1">
    <property type="nucleotide sequence ID" value="NC_011901.1"/>
</dbReference>
<accession>B8GV82</accession>
<dbReference type="eggNOG" id="COG2204">
    <property type="taxonomic scope" value="Bacteria"/>
</dbReference>
<dbReference type="InterPro" id="IPR011006">
    <property type="entry name" value="CheY-like_superfamily"/>
</dbReference>
<dbReference type="GO" id="GO:0006355">
    <property type="term" value="P:regulation of DNA-templated transcription"/>
    <property type="evidence" value="ECO:0007669"/>
    <property type="project" value="InterPro"/>
</dbReference>
<keyword evidence="5" id="KW-0804">Transcription</keyword>
<proteinExistence type="predicted"/>
<dbReference type="InterPro" id="IPR009057">
    <property type="entry name" value="Homeodomain-like_sf"/>
</dbReference>
<dbReference type="CDD" id="cd00009">
    <property type="entry name" value="AAA"/>
    <property type="match status" value="1"/>
</dbReference>
<dbReference type="InterPro" id="IPR002197">
    <property type="entry name" value="HTH_Fis"/>
</dbReference>
<dbReference type="Gene3D" id="3.40.50.300">
    <property type="entry name" value="P-loop containing nucleotide triphosphate hydrolases"/>
    <property type="match status" value="1"/>
</dbReference>
<evidence type="ECO:0000256" key="6">
    <source>
        <dbReference type="PROSITE-ProRule" id="PRU00169"/>
    </source>
</evidence>
<dbReference type="STRING" id="396588.Tgr7_2349"/>
<keyword evidence="6" id="KW-0597">Phosphoprotein</keyword>
<protein>
    <submittedName>
        <fullName evidence="9">Response regulator receiver protein</fullName>
    </submittedName>
</protein>
<keyword evidence="2" id="KW-0067">ATP-binding</keyword>
<feature type="domain" description="Sigma-54 factor interaction" evidence="7">
    <location>
        <begin position="150"/>
        <end position="379"/>
    </location>
</feature>
<evidence type="ECO:0000256" key="1">
    <source>
        <dbReference type="ARBA" id="ARBA00022741"/>
    </source>
</evidence>
<dbReference type="KEGG" id="tgr:Tgr7_2349"/>
<dbReference type="PROSITE" id="PS50045">
    <property type="entry name" value="SIGMA54_INTERACT_4"/>
    <property type="match status" value="1"/>
</dbReference>
<dbReference type="Pfam" id="PF25601">
    <property type="entry name" value="AAA_lid_14"/>
    <property type="match status" value="1"/>
</dbReference>
<dbReference type="PROSITE" id="PS50110">
    <property type="entry name" value="RESPONSE_REGULATORY"/>
    <property type="match status" value="1"/>
</dbReference>
<evidence type="ECO:0000256" key="2">
    <source>
        <dbReference type="ARBA" id="ARBA00022840"/>
    </source>
</evidence>
<dbReference type="Gene3D" id="3.40.50.2300">
    <property type="match status" value="1"/>
</dbReference>
<dbReference type="AlphaFoldDB" id="B8GV82"/>
<dbReference type="Gene3D" id="1.10.8.60">
    <property type="match status" value="1"/>
</dbReference>
<feature type="modified residue" description="4-aspartylphosphate" evidence="6">
    <location>
        <position position="56"/>
    </location>
</feature>
<dbReference type="Pfam" id="PF00072">
    <property type="entry name" value="Response_reg"/>
    <property type="match status" value="1"/>
</dbReference>
<dbReference type="InterPro" id="IPR027417">
    <property type="entry name" value="P-loop_NTPase"/>
</dbReference>
<feature type="domain" description="Response regulatory" evidence="8">
    <location>
        <begin position="9"/>
        <end position="126"/>
    </location>
</feature>
<dbReference type="Pfam" id="PF00158">
    <property type="entry name" value="Sigma54_activat"/>
    <property type="match status" value="1"/>
</dbReference>
<dbReference type="PROSITE" id="PS00688">
    <property type="entry name" value="SIGMA54_INTERACT_3"/>
    <property type="match status" value="1"/>
</dbReference>
<dbReference type="PANTHER" id="PTHR32071">
    <property type="entry name" value="TRANSCRIPTIONAL REGULATORY PROTEIN"/>
    <property type="match status" value="1"/>
</dbReference>
<evidence type="ECO:0000256" key="4">
    <source>
        <dbReference type="ARBA" id="ARBA00023125"/>
    </source>
</evidence>
<dbReference type="InterPro" id="IPR025944">
    <property type="entry name" value="Sigma_54_int_dom_CS"/>
</dbReference>
<dbReference type="PRINTS" id="PR01590">
    <property type="entry name" value="HTHFIS"/>
</dbReference>
<dbReference type="SMART" id="SM00448">
    <property type="entry name" value="REC"/>
    <property type="match status" value="1"/>
</dbReference>
<dbReference type="PROSITE" id="PS00676">
    <property type="entry name" value="SIGMA54_INTERACT_2"/>
    <property type="match status" value="1"/>
</dbReference>
<organism evidence="9 10">
    <name type="scientific">Thioalkalivibrio sulfidiphilus (strain HL-EbGR7)</name>
    <dbReference type="NCBI Taxonomy" id="396588"/>
    <lineage>
        <taxon>Bacteria</taxon>
        <taxon>Pseudomonadati</taxon>
        <taxon>Pseudomonadota</taxon>
        <taxon>Gammaproteobacteria</taxon>
        <taxon>Chromatiales</taxon>
        <taxon>Ectothiorhodospiraceae</taxon>
        <taxon>Thioalkalivibrio</taxon>
    </lineage>
</organism>
<dbReference type="InterPro" id="IPR014264">
    <property type="entry name" value="PEP-CTERM_resp_reg"/>
</dbReference>
<reference evidence="9 10" key="1">
    <citation type="journal article" date="2011" name="Stand. Genomic Sci.">
        <title>Complete genome sequence of 'Thioalkalivibrio sulfidophilus' HL-EbGr7.</title>
        <authorList>
            <person name="Muyzer G."/>
            <person name="Sorokin D.Y."/>
            <person name="Mavromatis K."/>
            <person name="Lapidus A."/>
            <person name="Clum A."/>
            <person name="Ivanova N."/>
            <person name="Pati A."/>
            <person name="d'Haeseleer P."/>
            <person name="Woyke T."/>
            <person name="Kyrpides N.C."/>
        </authorList>
    </citation>
    <scope>NUCLEOTIDE SEQUENCE [LARGE SCALE GENOMIC DNA]</scope>
    <source>
        <strain evidence="9 10">HL-EbGR7</strain>
    </source>
</reference>
<dbReference type="GO" id="GO:0000160">
    <property type="term" value="P:phosphorelay signal transduction system"/>
    <property type="evidence" value="ECO:0007669"/>
    <property type="project" value="InterPro"/>
</dbReference>
<keyword evidence="4" id="KW-0238">DNA-binding</keyword>
<dbReference type="Gene3D" id="1.10.10.60">
    <property type="entry name" value="Homeodomain-like"/>
    <property type="match status" value="1"/>
</dbReference>
<evidence type="ECO:0000313" key="10">
    <source>
        <dbReference type="Proteomes" id="UP000002383"/>
    </source>
</evidence>
<dbReference type="Proteomes" id="UP000002383">
    <property type="component" value="Chromosome"/>
</dbReference>
<dbReference type="EMBL" id="CP001339">
    <property type="protein sequence ID" value="ACL73428.1"/>
    <property type="molecule type" value="Genomic_DNA"/>
</dbReference>
<keyword evidence="3" id="KW-0805">Transcription regulation</keyword>
<dbReference type="SUPFAM" id="SSF52540">
    <property type="entry name" value="P-loop containing nucleoside triphosphate hydrolases"/>
    <property type="match status" value="1"/>
</dbReference>
<dbReference type="SUPFAM" id="SSF46689">
    <property type="entry name" value="Homeodomain-like"/>
    <property type="match status" value="1"/>
</dbReference>
<gene>
    <name evidence="9" type="ordered locus">Tgr7_2349</name>
</gene>
<name>B8GV82_THISH</name>
<sequence length="453" mass="50379">MAEADTRPTLLVVEDDPGLLGQLRWCFEDFEVATATTRDEAIAQLRRSEPSVVTLDLGLPPDPGGASEGIATLEQILTLAPDTKVIVVTGNSDRENAVKAVGLGAYDFYQKPVDADLLNLIVKRAQRLYELERENRRLRENQGVSPLPGLIAASPEMLRVCRVTEKVAPTDVTTLLLGESGTGKEVIARAIHALSPRSDFRFVAINCAAIPDNLLESELFGYEKGAFTGAVKQTRGKIEYADGGTLFLDEVGDLPLPLQAKLLRFLQERVVERVGGREEIPVDVRVVCATHQDLSALIQEGRFREDLYYRISEMTISIPPIRDRSGDTHLLARALLERYAREQGRPLKGFTPEALKAMERHTWPGNVRELENRVKRAVIMAEGNQINVEDLELSPEGEDPLMLNLRQVRDEAEARALRRTLQIVDGNISRAAELLGVSRPTLYDLLKKHDLNR</sequence>
<dbReference type="InterPro" id="IPR003593">
    <property type="entry name" value="AAA+_ATPase"/>
</dbReference>
<evidence type="ECO:0000259" key="7">
    <source>
        <dbReference type="PROSITE" id="PS50045"/>
    </source>
</evidence>
<dbReference type="SMART" id="SM00382">
    <property type="entry name" value="AAA"/>
    <property type="match status" value="1"/>
</dbReference>
<evidence type="ECO:0000259" key="8">
    <source>
        <dbReference type="PROSITE" id="PS50110"/>
    </source>
</evidence>
<evidence type="ECO:0000256" key="3">
    <source>
        <dbReference type="ARBA" id="ARBA00023015"/>
    </source>
</evidence>
<evidence type="ECO:0000313" key="9">
    <source>
        <dbReference type="EMBL" id="ACL73428.1"/>
    </source>
</evidence>
<keyword evidence="10" id="KW-1185">Reference proteome</keyword>